<evidence type="ECO:0000259" key="3">
    <source>
        <dbReference type="PROSITE" id="PS51746"/>
    </source>
</evidence>
<protein>
    <submittedName>
        <fullName evidence="4">Protein serine/threonine phosphatase</fullName>
    </submittedName>
</protein>
<dbReference type="STRING" id="471853.Bcav_4033"/>
<accession>C5C5D4</accession>
<dbReference type="CDD" id="cd00143">
    <property type="entry name" value="PP2Cc"/>
    <property type="match status" value="1"/>
</dbReference>
<proteinExistence type="predicted"/>
<evidence type="ECO:0000256" key="2">
    <source>
        <dbReference type="SAM" id="Phobius"/>
    </source>
</evidence>
<dbReference type="Gene3D" id="3.60.40.10">
    <property type="entry name" value="PPM-type phosphatase domain"/>
    <property type="match status" value="1"/>
</dbReference>
<feature type="domain" description="PPM-type phosphatase" evidence="3">
    <location>
        <begin position="6"/>
        <end position="236"/>
    </location>
</feature>
<dbReference type="HOGENOM" id="CLU_025431_1_1_11"/>
<dbReference type="InterPro" id="IPR036457">
    <property type="entry name" value="PPM-type-like_dom_sf"/>
</dbReference>
<dbReference type="eggNOG" id="COG0631">
    <property type="taxonomic scope" value="Bacteria"/>
</dbReference>
<feature type="compositionally biased region" description="Low complexity" evidence="1">
    <location>
        <begin position="284"/>
        <end position="298"/>
    </location>
</feature>
<keyword evidence="5" id="KW-1185">Reference proteome</keyword>
<feature type="compositionally biased region" description="Acidic residues" evidence="1">
    <location>
        <begin position="299"/>
        <end position="309"/>
    </location>
</feature>
<dbReference type="PANTHER" id="PTHR47992">
    <property type="entry name" value="PROTEIN PHOSPHATASE"/>
    <property type="match status" value="1"/>
</dbReference>
<dbReference type="KEGG" id="bcv:Bcav_4033"/>
<dbReference type="GO" id="GO:0004722">
    <property type="term" value="F:protein serine/threonine phosphatase activity"/>
    <property type="evidence" value="ECO:0007669"/>
    <property type="project" value="InterPro"/>
</dbReference>
<dbReference type="PROSITE" id="PS51746">
    <property type="entry name" value="PPM_2"/>
    <property type="match status" value="1"/>
</dbReference>
<feature type="region of interest" description="Disordered" evidence="1">
    <location>
        <begin position="276"/>
        <end position="377"/>
    </location>
</feature>
<keyword evidence="2" id="KW-0812">Transmembrane</keyword>
<gene>
    <name evidence="4" type="ordered locus">Bcav_4033</name>
</gene>
<dbReference type="OrthoDB" id="9801841at2"/>
<dbReference type="InterPro" id="IPR015655">
    <property type="entry name" value="PP2C"/>
</dbReference>
<name>C5C5D4_BEUC1</name>
<dbReference type="EMBL" id="CP001618">
    <property type="protein sequence ID" value="ACQ82274.1"/>
    <property type="molecule type" value="Genomic_DNA"/>
</dbReference>
<evidence type="ECO:0000256" key="1">
    <source>
        <dbReference type="SAM" id="MobiDB-lite"/>
    </source>
</evidence>
<dbReference type="Pfam" id="PF13672">
    <property type="entry name" value="PP2C_2"/>
    <property type="match status" value="1"/>
</dbReference>
<dbReference type="RefSeq" id="WP_015884511.1">
    <property type="nucleotide sequence ID" value="NC_012669.1"/>
</dbReference>
<organism evidence="4 5">
    <name type="scientific">Beutenbergia cavernae (strain ATCC BAA-8 / DSM 12333 / CCUG 43141 / JCM 11478 / NBRC 16432 / NCIMB 13614 / HKI 0122)</name>
    <dbReference type="NCBI Taxonomy" id="471853"/>
    <lineage>
        <taxon>Bacteria</taxon>
        <taxon>Bacillati</taxon>
        <taxon>Actinomycetota</taxon>
        <taxon>Actinomycetes</taxon>
        <taxon>Micrococcales</taxon>
        <taxon>Beutenbergiaceae</taxon>
        <taxon>Beutenbergia</taxon>
    </lineage>
</organism>
<feature type="transmembrane region" description="Helical" evidence="2">
    <location>
        <begin position="381"/>
        <end position="403"/>
    </location>
</feature>
<feature type="compositionally biased region" description="Acidic residues" evidence="1">
    <location>
        <begin position="317"/>
        <end position="338"/>
    </location>
</feature>
<dbReference type="Proteomes" id="UP000007962">
    <property type="component" value="Chromosome"/>
</dbReference>
<dbReference type="SUPFAM" id="SSF81606">
    <property type="entry name" value="PP2C-like"/>
    <property type="match status" value="1"/>
</dbReference>
<sequence>MTVSFRFAAITDLGTVRTNNEDTALATPHLLALADGMGGHAAGEVASAVAMRAVLDLVRDPPAGDLAGAVVGAAQRARGALHAMSRADPELEGMGTTLVVLAAGGDGLTLAHIGDSRLYRMRDGQLTQLTVDHTHVQRLVDNGQLTPAGARTHPYRSMILRSLDDTSDDEPDIAVPDIAPGDRLLLCSDGLSDYVADEHLEALLADGDVEHAAQALVDVALTMHSRDNVTVVVADVLDDDAPDAPDGVAVGASLDAAVLSGPARRALQAVFDDVEPDADTVPRPGEAAAASAAAPASAEGDEDEPDLAEELLGTSDEAVDDEDEVHEDPPGDVDDEPADPAPADVGHVASSESGRSSDVVAGTSDPVSSAAPDSVPAGRRAWPWVVGAVAVLAAAVAAWWVWLR</sequence>
<dbReference type="AlphaFoldDB" id="C5C5D4"/>
<keyword evidence="2" id="KW-0472">Membrane</keyword>
<evidence type="ECO:0000313" key="5">
    <source>
        <dbReference type="Proteomes" id="UP000007962"/>
    </source>
</evidence>
<evidence type="ECO:0000313" key="4">
    <source>
        <dbReference type="EMBL" id="ACQ82274.1"/>
    </source>
</evidence>
<dbReference type="SMART" id="SM00331">
    <property type="entry name" value="PP2C_SIG"/>
    <property type="match status" value="1"/>
</dbReference>
<keyword evidence="2" id="KW-1133">Transmembrane helix</keyword>
<dbReference type="InterPro" id="IPR001932">
    <property type="entry name" value="PPM-type_phosphatase-like_dom"/>
</dbReference>
<dbReference type="SMART" id="SM00332">
    <property type="entry name" value="PP2Cc"/>
    <property type="match status" value="1"/>
</dbReference>
<reference evidence="4 5" key="1">
    <citation type="journal article" date="2009" name="Stand. Genomic Sci.">
        <title>Complete genome sequence of Beutenbergia cavernae type strain (HKI 0122).</title>
        <authorList>
            <person name="Land M."/>
            <person name="Pukall R."/>
            <person name="Abt B."/>
            <person name="Goker M."/>
            <person name="Rohde M."/>
            <person name="Glavina Del Rio T."/>
            <person name="Tice H."/>
            <person name="Copeland A."/>
            <person name="Cheng J.F."/>
            <person name="Lucas S."/>
            <person name="Chen F."/>
            <person name="Nolan M."/>
            <person name="Bruce D."/>
            <person name="Goodwin L."/>
            <person name="Pitluck S."/>
            <person name="Ivanova N."/>
            <person name="Mavromatis K."/>
            <person name="Ovchinnikova G."/>
            <person name="Pati A."/>
            <person name="Chen A."/>
            <person name="Palaniappan K."/>
            <person name="Hauser L."/>
            <person name="Chang Y.J."/>
            <person name="Jefferies C.C."/>
            <person name="Saunders E."/>
            <person name="Brettin T."/>
            <person name="Detter J.C."/>
            <person name="Han C."/>
            <person name="Chain P."/>
            <person name="Bristow J."/>
            <person name="Eisen J.A."/>
            <person name="Markowitz V."/>
            <person name="Hugenholtz P."/>
            <person name="Kyrpides N.C."/>
            <person name="Klenk H.P."/>
            <person name="Lapidus A."/>
        </authorList>
    </citation>
    <scope>NUCLEOTIDE SEQUENCE [LARGE SCALE GENOMIC DNA]</scope>
    <source>
        <strain evidence="5">ATCC BAA-8 / DSM 12333 / NBRC 16432</strain>
    </source>
</reference>